<dbReference type="Gene3D" id="1.10.357.10">
    <property type="entry name" value="Tetracycline Repressor, domain 2"/>
    <property type="match status" value="1"/>
</dbReference>
<keyword evidence="1 2" id="KW-0238">DNA-binding</keyword>
<dbReference type="RefSeq" id="WP_089526018.1">
    <property type="nucleotide sequence ID" value="NZ_NMUQ01000003.1"/>
</dbReference>
<dbReference type="Proteomes" id="UP000215145">
    <property type="component" value="Unassembled WGS sequence"/>
</dbReference>
<keyword evidence="5" id="KW-1185">Reference proteome</keyword>
<dbReference type="PROSITE" id="PS50977">
    <property type="entry name" value="HTH_TETR_2"/>
    <property type="match status" value="1"/>
</dbReference>
<evidence type="ECO:0000259" key="3">
    <source>
        <dbReference type="PROSITE" id="PS50977"/>
    </source>
</evidence>
<name>A0A229NTT6_9BACL</name>
<evidence type="ECO:0000313" key="4">
    <source>
        <dbReference type="EMBL" id="OXM13310.1"/>
    </source>
</evidence>
<accession>A0A229NTT6</accession>
<dbReference type="GO" id="GO:0003677">
    <property type="term" value="F:DNA binding"/>
    <property type="evidence" value="ECO:0007669"/>
    <property type="project" value="UniProtKB-UniRule"/>
</dbReference>
<protein>
    <recommendedName>
        <fullName evidence="3">HTH tetR-type domain-containing protein</fullName>
    </recommendedName>
</protein>
<dbReference type="EMBL" id="NMUQ01000003">
    <property type="protein sequence ID" value="OXM13310.1"/>
    <property type="molecule type" value="Genomic_DNA"/>
</dbReference>
<dbReference type="AlphaFoldDB" id="A0A229NTT6"/>
<comment type="caution">
    <text evidence="4">The sequence shown here is derived from an EMBL/GenBank/DDBJ whole genome shotgun (WGS) entry which is preliminary data.</text>
</comment>
<evidence type="ECO:0000313" key="5">
    <source>
        <dbReference type="Proteomes" id="UP000215145"/>
    </source>
</evidence>
<gene>
    <name evidence="4" type="ORF">CGZ75_19765</name>
</gene>
<dbReference type="InterPro" id="IPR009057">
    <property type="entry name" value="Homeodomain-like_sf"/>
</dbReference>
<dbReference type="OrthoDB" id="9810250at2"/>
<evidence type="ECO:0000256" key="1">
    <source>
        <dbReference type="ARBA" id="ARBA00023125"/>
    </source>
</evidence>
<proteinExistence type="predicted"/>
<organism evidence="4 5">
    <name type="scientific">Paenibacillus herberti</name>
    <dbReference type="NCBI Taxonomy" id="1619309"/>
    <lineage>
        <taxon>Bacteria</taxon>
        <taxon>Bacillati</taxon>
        <taxon>Bacillota</taxon>
        <taxon>Bacilli</taxon>
        <taxon>Bacillales</taxon>
        <taxon>Paenibacillaceae</taxon>
        <taxon>Paenibacillus</taxon>
    </lineage>
</organism>
<dbReference type="InterPro" id="IPR001647">
    <property type="entry name" value="HTH_TetR"/>
</dbReference>
<dbReference type="SUPFAM" id="SSF46689">
    <property type="entry name" value="Homeodomain-like"/>
    <property type="match status" value="1"/>
</dbReference>
<feature type="DNA-binding region" description="H-T-H motif" evidence="2">
    <location>
        <begin position="34"/>
        <end position="53"/>
    </location>
</feature>
<reference evidence="4 5" key="1">
    <citation type="submission" date="2017-07" db="EMBL/GenBank/DDBJ databases">
        <title>Paenibacillus herberti R33 genome sequencing and assembly.</title>
        <authorList>
            <person name="Su W."/>
        </authorList>
    </citation>
    <scope>NUCLEOTIDE SEQUENCE [LARGE SCALE GENOMIC DNA]</scope>
    <source>
        <strain evidence="4 5">R33</strain>
    </source>
</reference>
<evidence type="ECO:0000256" key="2">
    <source>
        <dbReference type="PROSITE-ProRule" id="PRU00335"/>
    </source>
</evidence>
<sequence>MYRIKQDKRSIQSIERLKSALWDLMHHKDFADISVVELVSEAQMGRATFYRNFDALEDILRLHCDETFEKLKKVMIQHYEQNDGDETAINRTVFIKPFLRFWDTHTIVIQRLIQAKRTGFIHDALSRTIESVVMLRAKADDELWGRYDYFIAARSGEALHVLLHWIKNEKDLPPDELADLVAAQWQASLNLKLQV</sequence>
<feature type="domain" description="HTH tetR-type" evidence="3">
    <location>
        <begin position="11"/>
        <end position="71"/>
    </location>
</feature>